<dbReference type="SUPFAM" id="SSF56300">
    <property type="entry name" value="Metallo-dependent phosphatases"/>
    <property type="match status" value="1"/>
</dbReference>
<sequence>MTLYAIGDIHGHLDLLRAAHDRVAADRARMGTGAAPLVHVGDLVDRGPDSAGVVGWLAGRAAEDARVVVLKGNHDALFEAVLAGDPELPLDRYLGAGIGGAATLRSYGVDPGLPAPRLRAALRAAVPAAHRAFLSRLPLMHRAGGCAFVHAGIRPGLPLDAQAAEDLLWIRAPFLSDRRDHGALIVHGHTPVPEVELHPNRLAIDTGAAFGGPLSAVAIEGRAVALLTPTGRVPVRVLP</sequence>
<evidence type="ECO:0000313" key="3">
    <source>
        <dbReference type="Proteomes" id="UP000526408"/>
    </source>
</evidence>
<gene>
    <name evidence="2" type="ORF">HCU73_17375</name>
</gene>
<dbReference type="Gene3D" id="3.60.21.10">
    <property type="match status" value="1"/>
</dbReference>
<dbReference type="InterPro" id="IPR004843">
    <property type="entry name" value="Calcineurin-like_PHP"/>
</dbReference>
<keyword evidence="3" id="KW-1185">Reference proteome</keyword>
<feature type="domain" description="Calcineurin-like phosphoesterase" evidence="1">
    <location>
        <begin position="1"/>
        <end position="198"/>
    </location>
</feature>
<dbReference type="InterPro" id="IPR029052">
    <property type="entry name" value="Metallo-depent_PP-like"/>
</dbReference>
<dbReference type="GO" id="GO:0005737">
    <property type="term" value="C:cytoplasm"/>
    <property type="evidence" value="ECO:0007669"/>
    <property type="project" value="TreeGrafter"/>
</dbReference>
<reference evidence="2 3" key="1">
    <citation type="submission" date="2020-04" db="EMBL/GenBank/DDBJ databases">
        <authorList>
            <person name="Yoon J."/>
        </authorList>
    </citation>
    <scope>NUCLEOTIDE SEQUENCE [LARGE SCALE GENOMIC DNA]</scope>
    <source>
        <strain evidence="2 3">KMU-115</strain>
    </source>
</reference>
<dbReference type="PANTHER" id="PTHR42850:SF4">
    <property type="entry name" value="ZINC-DEPENDENT ENDOPOLYPHOSPHATASE"/>
    <property type="match status" value="1"/>
</dbReference>
<dbReference type="GO" id="GO:0110154">
    <property type="term" value="P:RNA decapping"/>
    <property type="evidence" value="ECO:0007669"/>
    <property type="project" value="TreeGrafter"/>
</dbReference>
<dbReference type="GO" id="GO:0008803">
    <property type="term" value="F:bis(5'-nucleosyl)-tetraphosphatase (symmetrical) activity"/>
    <property type="evidence" value="ECO:0007669"/>
    <property type="project" value="TreeGrafter"/>
</dbReference>
<dbReference type="GO" id="GO:0016791">
    <property type="term" value="F:phosphatase activity"/>
    <property type="evidence" value="ECO:0007669"/>
    <property type="project" value="TreeGrafter"/>
</dbReference>
<comment type="caution">
    <text evidence="2">The sequence shown here is derived from an EMBL/GenBank/DDBJ whole genome shotgun (WGS) entry which is preliminary data.</text>
</comment>
<dbReference type="Proteomes" id="UP000526408">
    <property type="component" value="Unassembled WGS sequence"/>
</dbReference>
<accession>A0A7X6H1M8</accession>
<name>A0A7X6H1M8_9RHOB</name>
<dbReference type="InterPro" id="IPR050126">
    <property type="entry name" value="Ap4A_hydrolase"/>
</dbReference>
<dbReference type="EMBL" id="JAAZQQ010000007">
    <property type="protein sequence ID" value="NKX46368.1"/>
    <property type="molecule type" value="Genomic_DNA"/>
</dbReference>
<proteinExistence type="predicted"/>
<evidence type="ECO:0000313" key="2">
    <source>
        <dbReference type="EMBL" id="NKX46368.1"/>
    </source>
</evidence>
<protein>
    <submittedName>
        <fullName evidence="2">Serine/threonine protein phosphatase</fullName>
    </submittedName>
</protein>
<dbReference type="AlphaFoldDB" id="A0A7X6H1M8"/>
<evidence type="ECO:0000259" key="1">
    <source>
        <dbReference type="Pfam" id="PF00149"/>
    </source>
</evidence>
<dbReference type="PANTHER" id="PTHR42850">
    <property type="entry name" value="METALLOPHOSPHOESTERASE"/>
    <property type="match status" value="1"/>
</dbReference>
<dbReference type="RefSeq" id="WP_168624758.1">
    <property type="nucleotide sequence ID" value="NZ_JAAZQQ010000007.1"/>
</dbReference>
<organism evidence="2 3">
    <name type="scientific">Roseicyclus persicicus</name>
    <dbReference type="NCBI Taxonomy" id="2650661"/>
    <lineage>
        <taxon>Bacteria</taxon>
        <taxon>Pseudomonadati</taxon>
        <taxon>Pseudomonadota</taxon>
        <taxon>Alphaproteobacteria</taxon>
        <taxon>Rhodobacterales</taxon>
        <taxon>Roseobacteraceae</taxon>
        <taxon>Roseicyclus</taxon>
    </lineage>
</organism>
<dbReference type="Pfam" id="PF00149">
    <property type="entry name" value="Metallophos"/>
    <property type="match status" value="1"/>
</dbReference>